<accession>A0A327XVU1</accession>
<dbReference type="OrthoDB" id="7827050at2"/>
<evidence type="ECO:0000256" key="1">
    <source>
        <dbReference type="ARBA" id="ARBA00009986"/>
    </source>
</evidence>
<feature type="active site" evidence="3">
    <location>
        <position position="261"/>
    </location>
</feature>
<protein>
    <submittedName>
        <fullName evidence="6">Aldehyde dehydrogenase (NAD+)</fullName>
    </submittedName>
</protein>
<dbReference type="SUPFAM" id="SSF53720">
    <property type="entry name" value="ALDH-like"/>
    <property type="match status" value="1"/>
</dbReference>
<gene>
    <name evidence="6" type="ORF">ATI53_104526</name>
</gene>
<dbReference type="RefSeq" id="WP_009505748.1">
    <property type="nucleotide sequence ID" value="NZ_LIGK01000059.1"/>
</dbReference>
<dbReference type="PROSITE" id="PS00687">
    <property type="entry name" value="ALDEHYDE_DEHYDR_GLU"/>
    <property type="match status" value="1"/>
</dbReference>
<comment type="similarity">
    <text evidence="1 4">Belongs to the aldehyde dehydrogenase family.</text>
</comment>
<dbReference type="AlphaFoldDB" id="A0A327XVU1"/>
<evidence type="ECO:0000313" key="7">
    <source>
        <dbReference type="Proteomes" id="UP000249165"/>
    </source>
</evidence>
<dbReference type="CDD" id="cd07109">
    <property type="entry name" value="ALDH_AAS00426"/>
    <property type="match status" value="1"/>
</dbReference>
<organism evidence="6 7">
    <name type="scientific">Salipiger aestuarii</name>
    <dbReference type="NCBI Taxonomy" id="568098"/>
    <lineage>
        <taxon>Bacteria</taxon>
        <taxon>Pseudomonadati</taxon>
        <taxon>Pseudomonadota</taxon>
        <taxon>Alphaproteobacteria</taxon>
        <taxon>Rhodobacterales</taxon>
        <taxon>Roseobacteraceae</taxon>
        <taxon>Salipiger</taxon>
    </lineage>
</organism>
<name>A0A327XVU1_9RHOB</name>
<dbReference type="Gene3D" id="3.40.309.10">
    <property type="entry name" value="Aldehyde Dehydrogenase, Chain A, domain 2"/>
    <property type="match status" value="1"/>
</dbReference>
<sequence>MKDFPVSARSLVLPQPLNLIGNAHLPAASGAEMDVLSPLDGLPFTTIADSGADDVDAAVTAARAAFDGGDWSRLSAAERGRLMLKLSALILEHAENLAQLETADNGKPIVQARADMQVTARYFEFYGGAADKVHGEIIPFQPGYNVEVQREPHGVTGHIIPWNYPAQMFGRSVAPALAMGNATVLKPAEDACLTALRIGELSVQAGFPPGALNIVTGRGDVAGKALSEHRGIDFISFTGSPEVGVMIQTAAARNFIGCTLELGGKSPQILFEDADLDAAIPVVVKALIQNGGQTCSAGTRALVHRSLWDGVVARLKTAFEGIEASASDESAVLGPLISEKQKRRVEGYIDSADAPLIARGGIADDAPKGGFYVAPAIFGPCAPEARIAQEEVFGPVLAMIPFDTEAEAIAIANGTDYGLVAAIWTRDGARQQRVAKALRCGQVFINGYGAGGGVELPFGGIRKSGHGREKGFAALLEFSHIKTVVNNHG</sequence>
<reference evidence="6 7" key="1">
    <citation type="submission" date="2018-06" db="EMBL/GenBank/DDBJ databases">
        <title>Genomic Encyclopedia of Archaeal and Bacterial Type Strains, Phase II (KMG-II): from individual species to whole genera.</title>
        <authorList>
            <person name="Goeker M."/>
        </authorList>
    </citation>
    <scope>NUCLEOTIDE SEQUENCE [LARGE SCALE GENOMIC DNA]</scope>
    <source>
        <strain evidence="6 7">DSM 22011</strain>
    </source>
</reference>
<dbReference type="EMBL" id="QLMG01000045">
    <property type="protein sequence ID" value="RAK12006.1"/>
    <property type="molecule type" value="Genomic_DNA"/>
</dbReference>
<dbReference type="InterPro" id="IPR016162">
    <property type="entry name" value="Ald_DH_N"/>
</dbReference>
<evidence type="ECO:0000256" key="4">
    <source>
        <dbReference type="RuleBase" id="RU003345"/>
    </source>
</evidence>
<dbReference type="Pfam" id="PF00171">
    <property type="entry name" value="Aldedh"/>
    <property type="match status" value="1"/>
</dbReference>
<dbReference type="Gene3D" id="3.40.605.10">
    <property type="entry name" value="Aldehyde Dehydrogenase, Chain A, domain 1"/>
    <property type="match status" value="1"/>
</dbReference>
<dbReference type="GO" id="GO:0016620">
    <property type="term" value="F:oxidoreductase activity, acting on the aldehyde or oxo group of donors, NAD or NADP as acceptor"/>
    <property type="evidence" value="ECO:0007669"/>
    <property type="project" value="InterPro"/>
</dbReference>
<feature type="domain" description="Aldehyde dehydrogenase" evidence="5">
    <location>
        <begin position="29"/>
        <end position="484"/>
    </location>
</feature>
<dbReference type="InterPro" id="IPR015590">
    <property type="entry name" value="Aldehyde_DH_dom"/>
</dbReference>
<dbReference type="PANTHER" id="PTHR11699">
    <property type="entry name" value="ALDEHYDE DEHYDROGENASE-RELATED"/>
    <property type="match status" value="1"/>
</dbReference>
<keyword evidence="7" id="KW-1185">Reference proteome</keyword>
<keyword evidence="2 4" id="KW-0560">Oxidoreductase</keyword>
<dbReference type="FunFam" id="3.40.605.10:FF:000007">
    <property type="entry name" value="NAD/NADP-dependent betaine aldehyde dehydrogenase"/>
    <property type="match status" value="1"/>
</dbReference>
<dbReference type="InterPro" id="IPR029510">
    <property type="entry name" value="Ald_DH_CS_GLU"/>
</dbReference>
<dbReference type="InterPro" id="IPR016163">
    <property type="entry name" value="Ald_DH_C"/>
</dbReference>
<evidence type="ECO:0000256" key="2">
    <source>
        <dbReference type="ARBA" id="ARBA00023002"/>
    </source>
</evidence>
<dbReference type="InterPro" id="IPR016161">
    <property type="entry name" value="Ald_DH/histidinol_DH"/>
</dbReference>
<evidence type="ECO:0000313" key="6">
    <source>
        <dbReference type="EMBL" id="RAK12006.1"/>
    </source>
</evidence>
<dbReference type="Proteomes" id="UP000249165">
    <property type="component" value="Unassembled WGS sequence"/>
</dbReference>
<comment type="caution">
    <text evidence="6">The sequence shown here is derived from an EMBL/GenBank/DDBJ whole genome shotgun (WGS) entry which is preliminary data.</text>
</comment>
<evidence type="ECO:0000256" key="3">
    <source>
        <dbReference type="PROSITE-ProRule" id="PRU10007"/>
    </source>
</evidence>
<proteinExistence type="inferred from homology"/>
<evidence type="ECO:0000259" key="5">
    <source>
        <dbReference type="Pfam" id="PF00171"/>
    </source>
</evidence>